<protein>
    <recommendedName>
        <fullName evidence="4 5">Glucose-methanol-choline oxidoreductase N-terminal domain-containing protein</fullName>
    </recommendedName>
</protein>
<dbReference type="Gene3D" id="3.50.50.60">
    <property type="entry name" value="FAD/NAD(P)-binding domain"/>
    <property type="match status" value="1"/>
</dbReference>
<feature type="domain" description="Glucose-methanol-choline oxidoreductase N-terminal" evidence="5">
    <location>
        <begin position="291"/>
        <end position="305"/>
    </location>
</feature>
<feature type="domain" description="Glucose-methanol-choline oxidoreductase N-terminal" evidence="4">
    <location>
        <begin position="99"/>
        <end position="122"/>
    </location>
</feature>
<evidence type="ECO:0000313" key="6">
    <source>
        <dbReference type="EMBL" id="USP82449.1"/>
    </source>
</evidence>
<evidence type="ECO:0000256" key="1">
    <source>
        <dbReference type="ARBA" id="ARBA00010790"/>
    </source>
</evidence>
<proteinExistence type="inferred from homology"/>
<dbReference type="SUPFAM" id="SSF51905">
    <property type="entry name" value="FAD/NAD(P)-binding domain"/>
    <property type="match status" value="1"/>
</dbReference>
<dbReference type="EMBL" id="CP089281">
    <property type="protein sequence ID" value="USP82449.1"/>
    <property type="molecule type" value="Genomic_DNA"/>
</dbReference>
<name>A0A9Q9DXY7_CURCL</name>
<accession>A0A9Q9DXY7</accession>
<evidence type="ECO:0000256" key="2">
    <source>
        <dbReference type="PIRSR" id="PIRSR000137-2"/>
    </source>
</evidence>
<dbReference type="PANTHER" id="PTHR11552">
    <property type="entry name" value="GLUCOSE-METHANOL-CHOLINE GMC OXIDOREDUCTASE"/>
    <property type="match status" value="1"/>
</dbReference>
<evidence type="ECO:0000259" key="5">
    <source>
        <dbReference type="PROSITE" id="PS00624"/>
    </source>
</evidence>
<dbReference type="VEuPathDB" id="FungiDB:yc1106_09723"/>
<feature type="binding site" evidence="2">
    <location>
        <position position="101"/>
    </location>
    <ligand>
        <name>FAD</name>
        <dbReference type="ChEBI" id="CHEBI:57692"/>
    </ligand>
</feature>
<dbReference type="PROSITE" id="PS00624">
    <property type="entry name" value="GMC_OXRED_2"/>
    <property type="match status" value="1"/>
</dbReference>
<dbReference type="GO" id="GO:0050660">
    <property type="term" value="F:flavin adenine dinucleotide binding"/>
    <property type="evidence" value="ECO:0007669"/>
    <property type="project" value="InterPro"/>
</dbReference>
<dbReference type="PANTHER" id="PTHR11552:SF210">
    <property type="entry name" value="GLUCOSE-METHANOL-CHOLINE OXIDOREDUCTASE N-TERMINAL DOMAIN-CONTAINING PROTEIN-RELATED"/>
    <property type="match status" value="1"/>
</dbReference>
<dbReference type="InterPro" id="IPR000172">
    <property type="entry name" value="GMC_OxRdtase_N"/>
</dbReference>
<dbReference type="PIRSF" id="PIRSF000137">
    <property type="entry name" value="Alcohol_oxidase"/>
    <property type="match status" value="1"/>
</dbReference>
<keyword evidence="2 3" id="KW-0274">FAD</keyword>
<dbReference type="InterPro" id="IPR012132">
    <property type="entry name" value="GMC_OxRdtase"/>
</dbReference>
<gene>
    <name evidence="6" type="ORF">yc1106_09723</name>
</gene>
<evidence type="ECO:0000256" key="3">
    <source>
        <dbReference type="RuleBase" id="RU003968"/>
    </source>
</evidence>
<dbReference type="Pfam" id="PF05199">
    <property type="entry name" value="GMC_oxred_C"/>
    <property type="match status" value="1"/>
</dbReference>
<comment type="cofactor">
    <cofactor evidence="2">
        <name>FAD</name>
        <dbReference type="ChEBI" id="CHEBI:57692"/>
    </cofactor>
</comment>
<reference evidence="6" key="1">
    <citation type="submission" date="2021-12" db="EMBL/GenBank/DDBJ databases">
        <title>Curvularia clavata genome.</title>
        <authorList>
            <person name="Cao Y."/>
        </authorList>
    </citation>
    <scope>NUCLEOTIDE SEQUENCE</scope>
    <source>
        <strain evidence="6">Yc1106</strain>
    </source>
</reference>
<sequence>MSDDKPLTNGAAAEDFTSRSYDYIICGGGTAGLAIAARLTEDKDVTVAVLEAGGNALDDVLVDAPNMFMQLWGKPQYDWDFKTIPQKGTAGRVHGWVRGKVLGGSSAVNYNMFSMASKQDLDNWKELGNDGWSFEDLKPYYRKFETYHSASDSHGEKIDNKYLDKSLRGTSGPIQISFPEGEVTWSQDMWPKTIKNAGYAPANDPRTGSAIGGFNQLSTIDPRHNRRSYSAREYYEPNKDRPNFFVFTNALVSKIELEKNDDIIKATGVQFTFNDSPFTVKANKEVIVCGGAINSPQILELSGIGSPDVLQKAGVEVVVDLPGVGENLSDHSATGIVLGVKDEYPTGEVLIRNPALAQQALEAYIAHKAGPFASGPTTTGFASLAKVSPDLSNPESHIQSLLQSYSSAHPSSDPAGRDALLARQLLDPKEAVCQLVLLPIGANPAHPEDTSKLFPCEDDGMWLTLGIGSTRSFSRGSVHITSSDPTAHPAIDPAYFSHPLDIDLIARSTLHALTFANIEPLASVFRRDEKGEIVIPKNASGPLPRTLEEAKEWIQENTVTEYHPVGTCAMLPREKGGVVDEQLRVHGVQGLRVADASIFPLHVQGNIVSLVYAVAEKAADLIRGRTATS</sequence>
<dbReference type="SUPFAM" id="SSF54373">
    <property type="entry name" value="FAD-linked reductases, C-terminal domain"/>
    <property type="match status" value="1"/>
</dbReference>
<evidence type="ECO:0000259" key="4">
    <source>
        <dbReference type="PROSITE" id="PS00623"/>
    </source>
</evidence>
<dbReference type="InterPro" id="IPR036188">
    <property type="entry name" value="FAD/NAD-bd_sf"/>
</dbReference>
<dbReference type="Gene3D" id="3.30.560.10">
    <property type="entry name" value="Glucose Oxidase, domain 3"/>
    <property type="match status" value="1"/>
</dbReference>
<dbReference type="Proteomes" id="UP001056012">
    <property type="component" value="Chromosome 8"/>
</dbReference>
<dbReference type="Pfam" id="PF00732">
    <property type="entry name" value="GMC_oxred_N"/>
    <property type="match status" value="1"/>
</dbReference>
<keyword evidence="7" id="KW-1185">Reference proteome</keyword>
<dbReference type="InterPro" id="IPR007867">
    <property type="entry name" value="GMC_OxRtase_C"/>
</dbReference>
<feature type="binding site" evidence="2">
    <location>
        <position position="252"/>
    </location>
    <ligand>
        <name>FAD</name>
        <dbReference type="ChEBI" id="CHEBI:57692"/>
    </ligand>
</feature>
<comment type="similarity">
    <text evidence="1 3">Belongs to the GMC oxidoreductase family.</text>
</comment>
<dbReference type="GO" id="GO:0016614">
    <property type="term" value="F:oxidoreductase activity, acting on CH-OH group of donors"/>
    <property type="evidence" value="ECO:0007669"/>
    <property type="project" value="InterPro"/>
</dbReference>
<dbReference type="PROSITE" id="PS00623">
    <property type="entry name" value="GMC_OXRED_1"/>
    <property type="match status" value="1"/>
</dbReference>
<dbReference type="OrthoDB" id="269227at2759"/>
<dbReference type="AlphaFoldDB" id="A0A9Q9DXY7"/>
<organism evidence="6 7">
    <name type="scientific">Curvularia clavata</name>
    <dbReference type="NCBI Taxonomy" id="95742"/>
    <lineage>
        <taxon>Eukaryota</taxon>
        <taxon>Fungi</taxon>
        <taxon>Dikarya</taxon>
        <taxon>Ascomycota</taxon>
        <taxon>Pezizomycotina</taxon>
        <taxon>Dothideomycetes</taxon>
        <taxon>Pleosporomycetidae</taxon>
        <taxon>Pleosporales</taxon>
        <taxon>Pleosporineae</taxon>
        <taxon>Pleosporaceae</taxon>
        <taxon>Curvularia</taxon>
    </lineage>
</organism>
<keyword evidence="3" id="KW-0285">Flavoprotein</keyword>
<evidence type="ECO:0000313" key="7">
    <source>
        <dbReference type="Proteomes" id="UP001056012"/>
    </source>
</evidence>